<dbReference type="OrthoDB" id="2993340at2759"/>
<sequence>MSVKVSVQDCLSQVELFKPKVATLVSSVSSFQPTDGPDKALKIHNEALAVKDAIEKMKPYAINVQRPVSVADGNTALQVIKELQKSWNTVLDNAIKKKPYIDALPVGNISALLAQDLKLTYDAMLSVANPLIDAAPAELLAEGKATKKEFEDSIKKVLAVYQ</sequence>
<comment type="caution">
    <text evidence="1">The sequence shown here is derived from an EMBL/GenBank/DDBJ whole genome shotgun (WGS) entry which is preliminary data.</text>
</comment>
<name>A0A8H5GER5_9AGAR</name>
<gene>
    <name evidence="1" type="ORF">D9756_000992</name>
</gene>
<evidence type="ECO:0000313" key="1">
    <source>
        <dbReference type="EMBL" id="KAF5363460.1"/>
    </source>
</evidence>
<dbReference type="EMBL" id="JAACJO010000001">
    <property type="protein sequence ID" value="KAF5363460.1"/>
    <property type="molecule type" value="Genomic_DNA"/>
</dbReference>
<accession>A0A8H5GER5</accession>
<organism evidence="1 2">
    <name type="scientific">Leucocoprinus leucothites</name>
    <dbReference type="NCBI Taxonomy" id="201217"/>
    <lineage>
        <taxon>Eukaryota</taxon>
        <taxon>Fungi</taxon>
        <taxon>Dikarya</taxon>
        <taxon>Basidiomycota</taxon>
        <taxon>Agaricomycotina</taxon>
        <taxon>Agaricomycetes</taxon>
        <taxon>Agaricomycetidae</taxon>
        <taxon>Agaricales</taxon>
        <taxon>Agaricineae</taxon>
        <taxon>Agaricaceae</taxon>
        <taxon>Leucocoprinus</taxon>
    </lineage>
</organism>
<reference evidence="1 2" key="1">
    <citation type="journal article" date="2020" name="ISME J.">
        <title>Uncovering the hidden diversity of litter-decomposition mechanisms in mushroom-forming fungi.</title>
        <authorList>
            <person name="Floudas D."/>
            <person name="Bentzer J."/>
            <person name="Ahren D."/>
            <person name="Johansson T."/>
            <person name="Persson P."/>
            <person name="Tunlid A."/>
        </authorList>
    </citation>
    <scope>NUCLEOTIDE SEQUENCE [LARGE SCALE GENOMIC DNA]</scope>
    <source>
        <strain evidence="1 2">CBS 146.42</strain>
    </source>
</reference>
<dbReference type="InterPro" id="IPR021054">
    <property type="entry name" value="Cell_wall_mannoprotein_1"/>
</dbReference>
<dbReference type="Proteomes" id="UP000559027">
    <property type="component" value="Unassembled WGS sequence"/>
</dbReference>
<proteinExistence type="predicted"/>
<dbReference type="AlphaFoldDB" id="A0A8H5GER5"/>
<keyword evidence="2" id="KW-1185">Reference proteome</keyword>
<protein>
    <submittedName>
        <fullName evidence="1">Uncharacterized protein</fullName>
    </submittedName>
</protein>
<dbReference type="Gene3D" id="1.20.1280.140">
    <property type="match status" value="1"/>
</dbReference>
<evidence type="ECO:0000313" key="2">
    <source>
        <dbReference type="Proteomes" id="UP000559027"/>
    </source>
</evidence>
<dbReference type="Pfam" id="PF12296">
    <property type="entry name" value="HsbA"/>
    <property type="match status" value="1"/>
</dbReference>